<protein>
    <submittedName>
        <fullName evidence="1">Uncharacterized protein</fullName>
    </submittedName>
</protein>
<name>V6I2T9_9LEPT</name>
<dbReference type="AlphaFoldDB" id="V6I2T9"/>
<evidence type="ECO:0000313" key="2">
    <source>
        <dbReference type="Proteomes" id="UP000018747"/>
    </source>
</evidence>
<dbReference type="Proteomes" id="UP000018747">
    <property type="component" value="Unassembled WGS sequence"/>
</dbReference>
<sequence>MSEIQNRKTNAEFKDQTQHFSTLKPICLYRSARNNSTNSWVSFRKIISDKTPFIFYNRIALAR</sequence>
<dbReference type="EMBL" id="AHMT02000009">
    <property type="protein sequence ID" value="EQA64221.1"/>
    <property type="molecule type" value="Genomic_DNA"/>
</dbReference>
<reference evidence="1" key="1">
    <citation type="submission" date="2013-05" db="EMBL/GenBank/DDBJ databases">
        <authorList>
            <person name="Harkins D.M."/>
            <person name="Durkin A.S."/>
            <person name="Brinkac L.M."/>
            <person name="Haft D.H."/>
            <person name="Selengut J.D."/>
            <person name="Sanka R."/>
            <person name="DePew J."/>
            <person name="Purushe J."/>
            <person name="Hartskeerl R.A."/>
            <person name="Ahmed A."/>
            <person name="van der Linden H."/>
            <person name="Goris M.G.A."/>
            <person name="Vinetz J.M."/>
            <person name="Sutton G.G."/>
            <person name="Nierman W.C."/>
            <person name="Fouts D.E."/>
        </authorList>
    </citation>
    <scope>NUCLEOTIDE SEQUENCE [LARGE SCALE GENOMIC DNA]</scope>
    <source>
        <strain evidence="1">L 60</strain>
    </source>
</reference>
<organism evidence="1 2">
    <name type="scientific">Leptospira alexanderi serovar Manhao 3 str. L 60</name>
    <dbReference type="NCBI Taxonomy" id="1049759"/>
    <lineage>
        <taxon>Bacteria</taxon>
        <taxon>Pseudomonadati</taxon>
        <taxon>Spirochaetota</taxon>
        <taxon>Spirochaetia</taxon>
        <taxon>Leptospirales</taxon>
        <taxon>Leptospiraceae</taxon>
        <taxon>Leptospira</taxon>
    </lineage>
</organism>
<proteinExistence type="predicted"/>
<accession>V6I2T9</accession>
<evidence type="ECO:0000313" key="1">
    <source>
        <dbReference type="EMBL" id="EQA64221.1"/>
    </source>
</evidence>
<gene>
    <name evidence="1" type="ORF">LEP1GSC062_2756</name>
</gene>
<keyword evidence="2" id="KW-1185">Reference proteome</keyword>
<comment type="caution">
    <text evidence="1">The sequence shown here is derived from an EMBL/GenBank/DDBJ whole genome shotgun (WGS) entry which is preliminary data.</text>
</comment>